<reference evidence="2 3" key="1">
    <citation type="submission" date="2017-09" db="EMBL/GenBank/DDBJ databases">
        <title>Biodiversity and function of Thalassospira species in the particle-attached aromatic-hydrocarbon-degrading consortia from the surface seawater of the China South Sea.</title>
        <authorList>
            <person name="Dong C."/>
            <person name="Lai Q."/>
            <person name="Shao Z."/>
        </authorList>
    </citation>
    <scope>NUCLEOTIDE SEQUENCE [LARGE SCALE GENOMIC DNA]</scope>
    <source>
        <strain evidence="2 3">139Z-12</strain>
    </source>
</reference>
<sequence length="272" mass="30918">MKSFAERYGYAEPPGMPIPERLKVETIHRLWSVLFIFKYTDQANNYRGMTVDFSNYATRLWFRFFKLPIDQIPRDGVGVVDFIRTRFYSYNWLKVILFIEFHLEEEDSSDSNNFQKLINAVLEEENEAYRIVDNMVICVTDQTELGSLEQALGHEDEFSNVSAHIGAALKLFSDRPKPDLRNAIKEAISAVESACKVVSGSPKATLGQALKQIPDLPGQMQEAFTKLYGYSSNANGIRHALMDDPKLTQAEAKFMIVACASFANYLIDSSRK</sequence>
<protein>
    <recommendedName>
        <fullName evidence="1">HEPN AbiJ-N-terminal domain-containing protein</fullName>
    </recommendedName>
</protein>
<name>A0A2N3L1V5_9PROT</name>
<evidence type="ECO:0000313" key="2">
    <source>
        <dbReference type="EMBL" id="PKR56690.1"/>
    </source>
</evidence>
<dbReference type="Pfam" id="PF18863">
    <property type="entry name" value="AbiJ_NTD4"/>
    <property type="match status" value="1"/>
</dbReference>
<dbReference type="RefSeq" id="WP_133125089.1">
    <property type="nucleotide sequence ID" value="NZ_NXGX01000010.1"/>
</dbReference>
<keyword evidence="3" id="KW-1185">Reference proteome</keyword>
<accession>A0A2N3L1V5</accession>
<evidence type="ECO:0000313" key="3">
    <source>
        <dbReference type="Proteomes" id="UP000233332"/>
    </source>
</evidence>
<dbReference type="InterPro" id="IPR049503">
    <property type="entry name" value="AbiJ_NTD4"/>
</dbReference>
<dbReference type="Proteomes" id="UP000233332">
    <property type="component" value="Unassembled WGS sequence"/>
</dbReference>
<evidence type="ECO:0000259" key="1">
    <source>
        <dbReference type="Pfam" id="PF18863"/>
    </source>
</evidence>
<comment type="caution">
    <text evidence="2">The sequence shown here is derived from an EMBL/GenBank/DDBJ whole genome shotgun (WGS) entry which is preliminary data.</text>
</comment>
<dbReference type="AlphaFoldDB" id="A0A2N3L1V5"/>
<dbReference type="EMBL" id="NXGX01000010">
    <property type="protein sequence ID" value="PKR56690.1"/>
    <property type="molecule type" value="Genomic_DNA"/>
</dbReference>
<proteinExistence type="predicted"/>
<gene>
    <name evidence="2" type="ORF">COO92_19985</name>
</gene>
<feature type="domain" description="HEPN AbiJ-N-terminal" evidence="1">
    <location>
        <begin position="3"/>
        <end position="152"/>
    </location>
</feature>
<organism evidence="2 3">
    <name type="scientific">Thalassospira lohafexi</name>
    <dbReference type="NCBI Taxonomy" id="744227"/>
    <lineage>
        <taxon>Bacteria</taxon>
        <taxon>Pseudomonadati</taxon>
        <taxon>Pseudomonadota</taxon>
        <taxon>Alphaproteobacteria</taxon>
        <taxon>Rhodospirillales</taxon>
        <taxon>Thalassospiraceae</taxon>
        <taxon>Thalassospira</taxon>
    </lineage>
</organism>